<accession>A0A157SJR1</accession>
<dbReference type="STRING" id="123899.SAMEA3906487_02320"/>
<dbReference type="GeneID" id="56590411"/>
<dbReference type="EMBL" id="LT546645">
    <property type="protein sequence ID" value="SAI70645.1"/>
    <property type="molecule type" value="Genomic_DNA"/>
</dbReference>
<reference evidence="1 2" key="1">
    <citation type="submission" date="2016-04" db="EMBL/GenBank/DDBJ databases">
        <authorList>
            <consortium name="Pathogen Informatics"/>
        </authorList>
    </citation>
    <scope>NUCLEOTIDE SEQUENCE [LARGE SCALE GENOMIC DNA]</scope>
    <source>
        <strain evidence="1 2">H044680328</strain>
    </source>
</reference>
<dbReference type="Pfam" id="PF14072">
    <property type="entry name" value="DndB"/>
    <property type="match status" value="1"/>
</dbReference>
<keyword evidence="2" id="KW-1185">Reference proteome</keyword>
<dbReference type="NCBIfam" id="TIGR03187">
    <property type="entry name" value="DGQHR"/>
    <property type="match status" value="1"/>
</dbReference>
<dbReference type="InterPro" id="IPR017642">
    <property type="entry name" value="DNA_S_mod_DndB"/>
</dbReference>
<gene>
    <name evidence="1" type="ORF">SAMEA3906487_02320</name>
</gene>
<evidence type="ECO:0000313" key="2">
    <source>
        <dbReference type="Proteomes" id="UP000076825"/>
    </source>
</evidence>
<dbReference type="Proteomes" id="UP000076825">
    <property type="component" value="Chromosome 1"/>
</dbReference>
<name>A0A157SJR1_9BORD</name>
<dbReference type="KEGG" id="btrm:SAMEA390648702320"/>
<dbReference type="PATRIC" id="fig|123899.6.peg.2308"/>
<evidence type="ECO:0000313" key="1">
    <source>
        <dbReference type="EMBL" id="SAI70645.1"/>
    </source>
</evidence>
<proteinExistence type="predicted"/>
<dbReference type="RefSeq" id="WP_063491983.1">
    <property type="nucleotide sequence ID" value="NZ_CP016340.1"/>
</dbReference>
<protein>
    <submittedName>
        <fullName evidence="1">DGQHR domain</fullName>
    </submittedName>
</protein>
<dbReference type="InterPro" id="IPR017601">
    <property type="entry name" value="DGQHR-contain_dom"/>
</dbReference>
<dbReference type="AlphaFoldDB" id="A0A157SJR1"/>
<organism evidence="1 2">
    <name type="scientific">Bordetella trematum</name>
    <dbReference type="NCBI Taxonomy" id="123899"/>
    <lineage>
        <taxon>Bacteria</taxon>
        <taxon>Pseudomonadati</taxon>
        <taxon>Pseudomonadota</taxon>
        <taxon>Betaproteobacteria</taxon>
        <taxon>Burkholderiales</taxon>
        <taxon>Alcaligenaceae</taxon>
        <taxon>Bordetella</taxon>
    </lineage>
</organism>
<dbReference type="CDD" id="cd16413">
    <property type="entry name" value="DGQHR_domain"/>
    <property type="match status" value="1"/>
</dbReference>
<sequence length="335" mass="37010">MATDHDDAESSATIGERLRYSTSLVTQGAHRFFTLTMHTDVLAACCFVSSREEDPLTGFQRVLDEKRAQDIADYMDLGFGTIPTSIVLSAQPDADLRLIGRGKTLEFTIAPHSFLIIDGQHRVFGFSKAKTKLRVPVVIYNGLTKQQESRLFMDINTKQRPVPNELLLDIKKLADAENDDEAMLRELFDAFSDDPDSPLVGLTSPASKAVGKLTRVSFNAAVRPVLSTFATTTTSVIYPTLKNYLNAFYRGLVAIDARTALVSPTVFRAICEIFPDVAQRVVDRSGTAFDEADFSEVLATLFDRVKPARFKGPPKSPKELASEMQKALRAGFFIS</sequence>